<dbReference type="AlphaFoldDB" id="W4ELQ5"/>
<evidence type="ECO:0000313" key="3">
    <source>
        <dbReference type="Proteomes" id="UP000019062"/>
    </source>
</evidence>
<organism evidence="2 3">
    <name type="scientific">Viridibacillus arenosi FSL R5-213</name>
    <dbReference type="NCBI Taxonomy" id="1227360"/>
    <lineage>
        <taxon>Bacteria</taxon>
        <taxon>Bacillati</taxon>
        <taxon>Bacillota</taxon>
        <taxon>Bacilli</taxon>
        <taxon>Bacillales</taxon>
        <taxon>Caryophanaceae</taxon>
        <taxon>Viridibacillus</taxon>
    </lineage>
</organism>
<protein>
    <submittedName>
        <fullName evidence="2">Uncharacterized protein</fullName>
    </submittedName>
</protein>
<keyword evidence="1" id="KW-1133">Transmembrane helix</keyword>
<keyword evidence="1" id="KW-0812">Transmembrane</keyword>
<comment type="caution">
    <text evidence="2">The sequence shown here is derived from an EMBL/GenBank/DDBJ whole genome shotgun (WGS) entry which is preliminary data.</text>
</comment>
<sequence length="65" mass="7030">MILNGRYGVLSLWIASWIVSFWLGIKGVKSKESGPLKYFGMSTISIVVLGCLLIIVLVGIRGFGA</sequence>
<evidence type="ECO:0000256" key="1">
    <source>
        <dbReference type="SAM" id="Phobius"/>
    </source>
</evidence>
<dbReference type="Proteomes" id="UP000019062">
    <property type="component" value="Unassembled WGS sequence"/>
</dbReference>
<keyword evidence="1" id="KW-0472">Membrane</keyword>
<reference evidence="2 3" key="1">
    <citation type="journal article" date="2014" name="BMC Genomics">
        <title>Genomic comparison of sporeforming bacilli isolated from milk.</title>
        <authorList>
            <person name="Moreno Switt A.I."/>
            <person name="Andrus A.D."/>
            <person name="Ranieri M.L."/>
            <person name="Orsi R.H."/>
            <person name="Ivy R."/>
            <person name="den Bakker H.C."/>
            <person name="Martin N.H."/>
            <person name="Wiedmann M."/>
            <person name="Boor K.J."/>
        </authorList>
    </citation>
    <scope>NUCLEOTIDE SEQUENCE [LARGE SCALE GENOMIC DNA]</scope>
    <source>
        <strain evidence="2 3">FSL R5-213</strain>
    </source>
</reference>
<name>W4ELQ5_9BACL</name>
<evidence type="ECO:0000313" key="2">
    <source>
        <dbReference type="EMBL" id="ETT81179.1"/>
    </source>
</evidence>
<keyword evidence="3" id="KW-1185">Reference proteome</keyword>
<accession>W4ELQ5</accession>
<feature type="transmembrane region" description="Helical" evidence="1">
    <location>
        <begin position="37"/>
        <end position="60"/>
    </location>
</feature>
<feature type="transmembrane region" description="Helical" evidence="1">
    <location>
        <begin position="7"/>
        <end position="25"/>
    </location>
</feature>
<proteinExistence type="predicted"/>
<dbReference type="EMBL" id="ASQA01000042">
    <property type="protein sequence ID" value="ETT81179.1"/>
    <property type="molecule type" value="Genomic_DNA"/>
</dbReference>
<gene>
    <name evidence="2" type="ORF">C176_20774</name>
</gene>